<dbReference type="Gene3D" id="1.20.1280.50">
    <property type="match status" value="1"/>
</dbReference>
<accession>A0A803LKE0</accession>
<evidence type="ECO:0000259" key="1">
    <source>
        <dbReference type="PROSITE" id="PS50181"/>
    </source>
</evidence>
<dbReference type="Gramene" id="AUR62014437-RA">
    <property type="protein sequence ID" value="AUR62014437-RA:cds"/>
    <property type="gene ID" value="AUR62014437"/>
</dbReference>
<dbReference type="SMART" id="SM00256">
    <property type="entry name" value="FBOX"/>
    <property type="match status" value="1"/>
</dbReference>
<sequence>MSIPWNRRRLKDVDHISNLPDTILCHILSFLTTKSAVKTSILSYRWKYVWTKVPVLDFTEEKKTSGDQQHSLEQKICFKSFMDNVLLHNEASYIQRFCLNLSNADAFYVNSWLIAAARRKIHELNIILNQYMDICLPPRFLFSETLVVLNLHGSLNIGASVSFHLPNLETIHLRNLKFPDDEFMKKLSSNCPVLRELHIVNCVVKAMLCVDSLTLNSLLIKNTRTIHGLEQACIVIETSNLAYLCIHEFWVSSIDIGNMSSLIKADLCLDQLNGDEVEKVLTKVSGVETLQLRFEVFLLVTELPVFPNLTWLEYVADEELSKMLYCAPKLKSLLLKYFDCGDRFDPEFAPKHLPCLETVEICGFIGLVKELDTAEYFLKAASALKEMKINFHRCATDSDVTSFYQGLLDLPRSSAVCRVKITNPFCCKLVKWN</sequence>
<dbReference type="Pfam" id="PF08387">
    <property type="entry name" value="FBD"/>
    <property type="match status" value="1"/>
</dbReference>
<dbReference type="Gene3D" id="3.80.10.10">
    <property type="entry name" value="Ribonuclease Inhibitor"/>
    <property type="match status" value="1"/>
</dbReference>
<evidence type="ECO:0000313" key="3">
    <source>
        <dbReference type="Proteomes" id="UP000596660"/>
    </source>
</evidence>
<dbReference type="Proteomes" id="UP000596660">
    <property type="component" value="Unplaced"/>
</dbReference>
<proteinExistence type="predicted"/>
<dbReference type="CDD" id="cd22160">
    <property type="entry name" value="F-box_AtFBL13-like"/>
    <property type="match status" value="1"/>
</dbReference>
<dbReference type="PROSITE" id="PS50181">
    <property type="entry name" value="FBOX"/>
    <property type="match status" value="1"/>
</dbReference>
<dbReference type="SUPFAM" id="SSF52047">
    <property type="entry name" value="RNI-like"/>
    <property type="match status" value="1"/>
</dbReference>
<keyword evidence="3" id="KW-1185">Reference proteome</keyword>
<dbReference type="SUPFAM" id="SSF81383">
    <property type="entry name" value="F-box domain"/>
    <property type="match status" value="1"/>
</dbReference>
<dbReference type="AlphaFoldDB" id="A0A803LKE0"/>
<dbReference type="InterPro" id="IPR001810">
    <property type="entry name" value="F-box_dom"/>
</dbReference>
<feature type="domain" description="F-box" evidence="1">
    <location>
        <begin position="13"/>
        <end position="49"/>
    </location>
</feature>
<dbReference type="PANTHER" id="PTHR31900:SF34">
    <property type="entry name" value="EMB|CAB62440.1-RELATED"/>
    <property type="match status" value="1"/>
</dbReference>
<dbReference type="InterPro" id="IPR006566">
    <property type="entry name" value="FBD"/>
</dbReference>
<dbReference type="EnsemblPlants" id="AUR62014437-RA">
    <property type="protein sequence ID" value="AUR62014437-RA:cds"/>
    <property type="gene ID" value="AUR62014437"/>
</dbReference>
<organism evidence="2 3">
    <name type="scientific">Chenopodium quinoa</name>
    <name type="common">Quinoa</name>
    <dbReference type="NCBI Taxonomy" id="63459"/>
    <lineage>
        <taxon>Eukaryota</taxon>
        <taxon>Viridiplantae</taxon>
        <taxon>Streptophyta</taxon>
        <taxon>Embryophyta</taxon>
        <taxon>Tracheophyta</taxon>
        <taxon>Spermatophyta</taxon>
        <taxon>Magnoliopsida</taxon>
        <taxon>eudicotyledons</taxon>
        <taxon>Gunneridae</taxon>
        <taxon>Pentapetalae</taxon>
        <taxon>Caryophyllales</taxon>
        <taxon>Chenopodiaceae</taxon>
        <taxon>Chenopodioideae</taxon>
        <taxon>Atripliceae</taxon>
        <taxon>Chenopodium</taxon>
    </lineage>
</organism>
<reference evidence="2" key="2">
    <citation type="submission" date="2021-03" db="UniProtKB">
        <authorList>
            <consortium name="EnsemblPlants"/>
        </authorList>
    </citation>
    <scope>IDENTIFICATION</scope>
</reference>
<dbReference type="InterPro" id="IPR036047">
    <property type="entry name" value="F-box-like_dom_sf"/>
</dbReference>
<dbReference type="PANTHER" id="PTHR31900">
    <property type="entry name" value="F-BOX/RNI SUPERFAMILY PROTEIN-RELATED"/>
    <property type="match status" value="1"/>
</dbReference>
<reference evidence="2" key="1">
    <citation type="journal article" date="2017" name="Nature">
        <title>The genome of Chenopodium quinoa.</title>
        <authorList>
            <person name="Jarvis D.E."/>
            <person name="Ho Y.S."/>
            <person name="Lightfoot D.J."/>
            <person name="Schmoeckel S.M."/>
            <person name="Li B."/>
            <person name="Borm T.J.A."/>
            <person name="Ohyanagi H."/>
            <person name="Mineta K."/>
            <person name="Michell C.T."/>
            <person name="Saber N."/>
            <person name="Kharbatia N.M."/>
            <person name="Rupper R.R."/>
            <person name="Sharp A.R."/>
            <person name="Dally N."/>
            <person name="Boughton B.A."/>
            <person name="Woo Y.H."/>
            <person name="Gao G."/>
            <person name="Schijlen E.G.W.M."/>
            <person name="Guo X."/>
            <person name="Momin A.A."/>
            <person name="Negrao S."/>
            <person name="Al-Babili S."/>
            <person name="Gehring C."/>
            <person name="Roessner U."/>
            <person name="Jung C."/>
            <person name="Murphy K."/>
            <person name="Arold S.T."/>
            <person name="Gojobori T."/>
            <person name="van der Linden C.G."/>
            <person name="van Loo E.N."/>
            <person name="Jellen E.N."/>
            <person name="Maughan P.J."/>
            <person name="Tester M."/>
        </authorList>
    </citation>
    <scope>NUCLEOTIDE SEQUENCE [LARGE SCALE GENOMIC DNA]</scope>
    <source>
        <strain evidence="2">cv. PI 614886</strain>
    </source>
</reference>
<dbReference type="SMART" id="SM00579">
    <property type="entry name" value="FBD"/>
    <property type="match status" value="1"/>
</dbReference>
<name>A0A803LKE0_CHEQI</name>
<dbReference type="InterPro" id="IPR053781">
    <property type="entry name" value="F-box_AtFBL13-like"/>
</dbReference>
<evidence type="ECO:0000313" key="2">
    <source>
        <dbReference type="EnsemblPlants" id="AUR62014437-RA:cds"/>
    </source>
</evidence>
<dbReference type="InterPro" id="IPR050232">
    <property type="entry name" value="FBL13/AtMIF1-like"/>
</dbReference>
<dbReference type="InterPro" id="IPR032675">
    <property type="entry name" value="LRR_dom_sf"/>
</dbReference>
<protein>
    <recommendedName>
        <fullName evidence="1">F-box domain-containing protein</fullName>
    </recommendedName>
</protein>
<dbReference type="Pfam" id="PF00646">
    <property type="entry name" value="F-box"/>
    <property type="match status" value="1"/>
</dbReference>
<dbReference type="OMA" id="FASFITW"/>